<dbReference type="EMBL" id="CAJNOU010000093">
    <property type="protein sequence ID" value="CAF0860457.1"/>
    <property type="molecule type" value="Genomic_DNA"/>
</dbReference>
<gene>
    <name evidence="10" type="ORF">FNK824_LOCUS20421</name>
    <name evidence="8" type="ORF">JXQ802_LOCUS10655</name>
    <name evidence="9" type="ORF">OTI717_LOCUS8666</name>
    <name evidence="5" type="ORF">PYM288_LOCUS3464</name>
    <name evidence="6" type="ORF">RFH988_LOCUS5874</name>
    <name evidence="7" type="ORF">SEV965_LOCUS3589</name>
</gene>
<dbReference type="EMBL" id="CAJOAX010000702">
    <property type="protein sequence ID" value="CAF3637952.1"/>
    <property type="molecule type" value="Genomic_DNA"/>
</dbReference>
<dbReference type="EMBL" id="CAJNOO010000171">
    <property type="protein sequence ID" value="CAF0839624.1"/>
    <property type="molecule type" value="Genomic_DNA"/>
</dbReference>
<dbReference type="OrthoDB" id="10050901at2759"/>
<dbReference type="AlphaFoldDB" id="A0A813RA01"/>
<comment type="caution">
    <text evidence="5">The sequence shown here is derived from an EMBL/GenBank/DDBJ whole genome shotgun (WGS) entry which is preliminary data.</text>
</comment>
<dbReference type="Proteomes" id="UP000663882">
    <property type="component" value="Unassembled WGS sequence"/>
</dbReference>
<evidence type="ECO:0000313" key="10">
    <source>
        <dbReference type="EMBL" id="CAF3898052.1"/>
    </source>
</evidence>
<dbReference type="Proteomes" id="UP000663823">
    <property type="component" value="Unassembled WGS sequence"/>
</dbReference>
<keyword evidence="3" id="KW-0862">Zinc</keyword>
<protein>
    <recommendedName>
        <fullName evidence="4">RanBP2-type domain-containing protein</fullName>
    </recommendedName>
</protein>
<dbReference type="Proteomes" id="UP000663854">
    <property type="component" value="Unassembled WGS sequence"/>
</dbReference>
<dbReference type="PROSITE" id="PS01358">
    <property type="entry name" value="ZF_RANBP2_1"/>
    <property type="match status" value="1"/>
</dbReference>
<dbReference type="Proteomes" id="UP000663874">
    <property type="component" value="Unassembled WGS sequence"/>
</dbReference>
<dbReference type="Proteomes" id="UP000663889">
    <property type="component" value="Unassembled WGS sequence"/>
</dbReference>
<keyword evidence="2" id="KW-0863">Zinc-finger</keyword>
<keyword evidence="1" id="KW-0479">Metal-binding</keyword>
<dbReference type="EMBL" id="CAJNOL010000205">
    <property type="protein sequence ID" value="CAF0931294.1"/>
    <property type="molecule type" value="Genomic_DNA"/>
</dbReference>
<dbReference type="Proteomes" id="UP000663870">
    <property type="component" value="Unassembled WGS sequence"/>
</dbReference>
<reference evidence="5" key="1">
    <citation type="submission" date="2021-02" db="EMBL/GenBank/DDBJ databases">
        <authorList>
            <person name="Nowell W R."/>
        </authorList>
    </citation>
    <scope>NUCLEOTIDE SEQUENCE</scope>
</reference>
<accession>A0A813RA01</accession>
<keyword evidence="12" id="KW-1185">Reference proteome</keyword>
<feature type="domain" description="RanBP2-type" evidence="4">
    <location>
        <begin position="144"/>
        <end position="163"/>
    </location>
</feature>
<dbReference type="EMBL" id="CAJOBE010003743">
    <property type="protein sequence ID" value="CAF3898052.1"/>
    <property type="molecule type" value="Genomic_DNA"/>
</dbReference>
<evidence type="ECO:0000313" key="6">
    <source>
        <dbReference type="EMBL" id="CAF0839624.1"/>
    </source>
</evidence>
<evidence type="ECO:0000313" key="11">
    <source>
        <dbReference type="Proteomes" id="UP000663854"/>
    </source>
</evidence>
<evidence type="ECO:0000313" key="12">
    <source>
        <dbReference type="Proteomes" id="UP000663870"/>
    </source>
</evidence>
<sequence length="170" mass="19486">MGNNQSGIRTWNMDDLAFGTSPNAITIDDLLNAVHNIRAKYFGGDAIENDPSMHQMQNDLLSIDQTLKRFFFRKKNNQQSSEDVPSEEYYYEDQQSILPTETNDSIYNQHYLEPNLLDNNILPSSISIIDLPNDQVNSTNKNFWKCGNCTAENKITENVCRRCNLAETQL</sequence>
<evidence type="ECO:0000313" key="7">
    <source>
        <dbReference type="EMBL" id="CAF0860457.1"/>
    </source>
</evidence>
<organism evidence="5 11">
    <name type="scientific">Rotaria sordida</name>
    <dbReference type="NCBI Taxonomy" id="392033"/>
    <lineage>
        <taxon>Eukaryota</taxon>
        <taxon>Metazoa</taxon>
        <taxon>Spiralia</taxon>
        <taxon>Gnathifera</taxon>
        <taxon>Rotifera</taxon>
        <taxon>Eurotatoria</taxon>
        <taxon>Bdelloidea</taxon>
        <taxon>Philodinida</taxon>
        <taxon>Philodinidae</taxon>
        <taxon>Rotaria</taxon>
    </lineage>
</organism>
<proteinExistence type="predicted"/>
<dbReference type="InterPro" id="IPR001876">
    <property type="entry name" value="Znf_RanBP2"/>
</dbReference>
<dbReference type="GO" id="GO:0008270">
    <property type="term" value="F:zinc ion binding"/>
    <property type="evidence" value="ECO:0007669"/>
    <property type="project" value="UniProtKB-KW"/>
</dbReference>
<name>A0A813RA01_9BILA</name>
<evidence type="ECO:0000259" key="4">
    <source>
        <dbReference type="PROSITE" id="PS01358"/>
    </source>
</evidence>
<evidence type="ECO:0000256" key="3">
    <source>
        <dbReference type="ARBA" id="ARBA00022833"/>
    </source>
</evidence>
<evidence type="ECO:0000256" key="1">
    <source>
        <dbReference type="ARBA" id="ARBA00022723"/>
    </source>
</evidence>
<evidence type="ECO:0000256" key="2">
    <source>
        <dbReference type="ARBA" id="ARBA00022771"/>
    </source>
</evidence>
<evidence type="ECO:0000313" key="9">
    <source>
        <dbReference type="EMBL" id="CAF3637952.1"/>
    </source>
</evidence>
<dbReference type="EMBL" id="CAJNOH010000027">
    <property type="protein sequence ID" value="CAF0777992.1"/>
    <property type="molecule type" value="Genomic_DNA"/>
</dbReference>
<evidence type="ECO:0000313" key="5">
    <source>
        <dbReference type="EMBL" id="CAF0777992.1"/>
    </source>
</evidence>
<evidence type="ECO:0000313" key="8">
    <source>
        <dbReference type="EMBL" id="CAF0931294.1"/>
    </source>
</evidence>